<keyword evidence="3" id="KW-1185">Reference proteome</keyword>
<comment type="caution">
    <text evidence="2">The sequence shown here is derived from an EMBL/GenBank/DDBJ whole genome shotgun (WGS) entry which is preliminary data.</text>
</comment>
<feature type="compositionally biased region" description="Basic and acidic residues" evidence="1">
    <location>
        <begin position="562"/>
        <end position="572"/>
    </location>
</feature>
<name>A0A1Y2EY46_9BASI</name>
<evidence type="ECO:0000256" key="1">
    <source>
        <dbReference type="SAM" id="MobiDB-lite"/>
    </source>
</evidence>
<evidence type="ECO:0000313" key="2">
    <source>
        <dbReference type="EMBL" id="ORY76508.1"/>
    </source>
</evidence>
<dbReference type="Proteomes" id="UP000193467">
    <property type="component" value="Unassembled WGS sequence"/>
</dbReference>
<feature type="compositionally biased region" description="Acidic residues" evidence="1">
    <location>
        <begin position="522"/>
        <end position="547"/>
    </location>
</feature>
<feature type="compositionally biased region" description="Pro residues" evidence="1">
    <location>
        <begin position="11"/>
        <end position="20"/>
    </location>
</feature>
<organism evidence="2 3">
    <name type="scientific">Leucosporidium creatinivorum</name>
    <dbReference type="NCBI Taxonomy" id="106004"/>
    <lineage>
        <taxon>Eukaryota</taxon>
        <taxon>Fungi</taxon>
        <taxon>Dikarya</taxon>
        <taxon>Basidiomycota</taxon>
        <taxon>Pucciniomycotina</taxon>
        <taxon>Microbotryomycetes</taxon>
        <taxon>Leucosporidiales</taxon>
        <taxon>Leucosporidium</taxon>
    </lineage>
</organism>
<dbReference type="OrthoDB" id="2527741at2759"/>
<dbReference type="EMBL" id="MCGR01000034">
    <property type="protein sequence ID" value="ORY76508.1"/>
    <property type="molecule type" value="Genomic_DNA"/>
</dbReference>
<evidence type="ECO:0000313" key="3">
    <source>
        <dbReference type="Proteomes" id="UP000193467"/>
    </source>
</evidence>
<gene>
    <name evidence="2" type="ORF">BCR35DRAFT_332771</name>
</gene>
<feature type="region of interest" description="Disordered" evidence="1">
    <location>
        <begin position="502"/>
        <end position="572"/>
    </location>
</feature>
<dbReference type="AlphaFoldDB" id="A0A1Y2EY46"/>
<reference evidence="2 3" key="1">
    <citation type="submission" date="2016-07" db="EMBL/GenBank/DDBJ databases">
        <title>Pervasive Adenine N6-methylation of Active Genes in Fungi.</title>
        <authorList>
            <consortium name="DOE Joint Genome Institute"/>
            <person name="Mondo S.J."/>
            <person name="Dannebaum R.O."/>
            <person name="Kuo R.C."/>
            <person name="Labutti K."/>
            <person name="Haridas S."/>
            <person name="Kuo A."/>
            <person name="Salamov A."/>
            <person name="Ahrendt S.R."/>
            <person name="Lipzen A."/>
            <person name="Sullivan W."/>
            <person name="Andreopoulos W.B."/>
            <person name="Clum A."/>
            <person name="Lindquist E."/>
            <person name="Daum C."/>
            <person name="Ramamoorthy G.K."/>
            <person name="Gryganskyi A."/>
            <person name="Culley D."/>
            <person name="Magnuson J.K."/>
            <person name="James T.Y."/>
            <person name="O'Malley M.A."/>
            <person name="Stajich J.E."/>
            <person name="Spatafora J.W."/>
            <person name="Visel A."/>
            <person name="Grigoriev I.V."/>
        </authorList>
    </citation>
    <scope>NUCLEOTIDE SEQUENCE [LARGE SCALE GENOMIC DNA]</scope>
    <source>
        <strain evidence="2 3">62-1032</strain>
    </source>
</reference>
<sequence length="572" mass="62980">MPRQSARLNPAPVPSSTPLPPYYTPPLHSSPFLRLSPELHDHILTFLLQPHSTPTLRRSLAHSLLGLHPTITPLVRRRLFAKVGLTLDDPKERDQRFLSIVESHAGVAECVRSLRIRAPTPPEPVKADIEAGGPGAALVPESRLEQGEVVQRVSRVLGRCERMSELEVEMRVGTRVEGVVEKEEEEEGERLKELEEALMGLKGVRKLGVAVAHRRLKLQVFAEGSGSGSAEAGGGGEGWISPWIPSLSTWSHLTHLDLWRIRLHFPRSPTFSIPEPTFSLHEVQLQSSELGGSRELIWLFGEPGSKRGAKLEKLLIRDVEFIETPESSEPLLAIFPCLDPSSDLSSSSSANSIPAFHDSLDSLVLILPHPILPPTATSSSQLSTFLSPLTSLRQLELGGPGLPLPLLTSLFSPHPHSTSTQLTILNLSYAPSLPIPSLLSLLKTNLGQFGNLRTLDILRAGTHPRTWEWERISSTPTPVWEWTEGEWRELEKMICSLRDLRRKEGGGGGGGGGVRLCRDGTEVEVEYDSQAEEEEESESEEETDGEALFEPSSEPGEAEAGWNREESVESDW</sequence>
<proteinExistence type="predicted"/>
<dbReference type="InParanoid" id="A0A1Y2EY46"/>
<protein>
    <submittedName>
        <fullName evidence="2">Uncharacterized protein</fullName>
    </submittedName>
</protein>
<feature type="region of interest" description="Disordered" evidence="1">
    <location>
        <begin position="1"/>
        <end position="20"/>
    </location>
</feature>
<accession>A0A1Y2EY46</accession>